<protein>
    <submittedName>
        <fullName evidence="1">Uncharacterized protein</fullName>
    </submittedName>
</protein>
<gene>
    <name evidence="1" type="ORF">E2C01_024359</name>
</gene>
<dbReference type="EMBL" id="VSRR010002365">
    <property type="protein sequence ID" value="MPC31082.1"/>
    <property type="molecule type" value="Genomic_DNA"/>
</dbReference>
<organism evidence="1 2">
    <name type="scientific">Portunus trituberculatus</name>
    <name type="common">Swimming crab</name>
    <name type="synonym">Neptunus trituberculatus</name>
    <dbReference type="NCBI Taxonomy" id="210409"/>
    <lineage>
        <taxon>Eukaryota</taxon>
        <taxon>Metazoa</taxon>
        <taxon>Ecdysozoa</taxon>
        <taxon>Arthropoda</taxon>
        <taxon>Crustacea</taxon>
        <taxon>Multicrustacea</taxon>
        <taxon>Malacostraca</taxon>
        <taxon>Eumalacostraca</taxon>
        <taxon>Eucarida</taxon>
        <taxon>Decapoda</taxon>
        <taxon>Pleocyemata</taxon>
        <taxon>Brachyura</taxon>
        <taxon>Eubrachyura</taxon>
        <taxon>Portunoidea</taxon>
        <taxon>Portunidae</taxon>
        <taxon>Portuninae</taxon>
        <taxon>Portunus</taxon>
    </lineage>
</organism>
<reference evidence="1 2" key="1">
    <citation type="submission" date="2019-05" db="EMBL/GenBank/DDBJ databases">
        <title>Another draft genome of Portunus trituberculatus and its Hox gene families provides insights of decapod evolution.</title>
        <authorList>
            <person name="Jeong J.-H."/>
            <person name="Song I."/>
            <person name="Kim S."/>
            <person name="Choi T."/>
            <person name="Kim D."/>
            <person name="Ryu S."/>
            <person name="Kim W."/>
        </authorList>
    </citation>
    <scope>NUCLEOTIDE SEQUENCE [LARGE SCALE GENOMIC DNA]</scope>
    <source>
        <tissue evidence="1">Muscle</tissue>
    </source>
</reference>
<name>A0A5B7EAD8_PORTR</name>
<evidence type="ECO:0000313" key="2">
    <source>
        <dbReference type="Proteomes" id="UP000324222"/>
    </source>
</evidence>
<keyword evidence="2" id="KW-1185">Reference proteome</keyword>
<evidence type="ECO:0000313" key="1">
    <source>
        <dbReference type="EMBL" id="MPC31082.1"/>
    </source>
</evidence>
<sequence length="80" mass="8963">MLAARPAGPRLAVPKLFSCRPRRGCSGRRARVPPALETTPSFEFHIIYTFPRNTSSSSSNNYHSDCRIPSLQLSVLRFNT</sequence>
<dbReference type="AlphaFoldDB" id="A0A5B7EAD8"/>
<comment type="caution">
    <text evidence="1">The sequence shown here is derived from an EMBL/GenBank/DDBJ whole genome shotgun (WGS) entry which is preliminary data.</text>
</comment>
<dbReference type="Proteomes" id="UP000324222">
    <property type="component" value="Unassembled WGS sequence"/>
</dbReference>
<accession>A0A5B7EAD8</accession>
<proteinExistence type="predicted"/>